<feature type="compositionally biased region" description="Low complexity" evidence="1">
    <location>
        <begin position="603"/>
        <end position="631"/>
    </location>
</feature>
<feature type="compositionally biased region" description="Low complexity" evidence="1">
    <location>
        <begin position="661"/>
        <end position="692"/>
    </location>
</feature>
<dbReference type="EMBL" id="KV784361">
    <property type="protein sequence ID" value="OEU13425.1"/>
    <property type="molecule type" value="Genomic_DNA"/>
</dbReference>
<feature type="compositionally biased region" description="Basic and acidic residues" evidence="1">
    <location>
        <begin position="642"/>
        <end position="653"/>
    </location>
</feature>
<sequence>MGLPSKSSTATSSSSLSSNSALLLQQNRGKLLHLSLTLIGERVILHQKNGAIIEGIFHTFTPFPSLPTDQKNIYVLKEILIRKQSTNGTDDILKDGVTLIVPTSKVVCVHAKNISTDLTNDENNNNNNNSSNSNMNGGTTLTSLGAAQGTGSDGDDAFATDTQISNSNDVRNQDLVAAGNAWTTGGGNSNSSIGNSSYRNQALGGSGGGGPPLPTNSRAAALAGNSKSSSGTNNQQGSAATSSNMSGSIGQWDQFKANKELFNVDATFDENLYTTELDTSNMDAKKVAEAKRIAREIESTTTTNIHLAEERGFKVETDFDEEDLYSGVLTKDGKQRHEIKISKKTSNNEDGPNNDSSEPKTSTAAPRKTMNYAAAAAKKADTGKAAPPGFLASEKTTTNDNIDKEENKAESSTVVVTPEKKKTKEDTKSTQNNKPTKKEEKEKNLSKDDFKKKQVAIEKTAGTSKKDADVPSTTNDKKDVSKDETSKPADDKNSGESEKDKEKEEAKKPIKLNANAKSFSFNPTAKTFTPSFGGATNNPAPQQHPQHAAATTDPNMQMYGGGHPMQPPHYMQAGPIGQPGMVQMINPQYQGMRYPPSSYGMEQSMPQMQHQPPHMQAAPSISSAPSSGNAPTPTPGSGPSNAKEDDSKEDDASQKQGGGQHQPPQRSQQQQQSDQSSQPQGPPHQQQSQQQQIPIPYNVPPGAYFTGQIPGMPPRGPGYPQFVTGPQQIAGRPGVPPYGIYPMQPGGMPPNMQMRGPNGAPYYPGPNGPIPYPPGAHMGYPMMDDGGGADYRGGRGGRSSSSSSSSNGRGGRGSSRPRAGRGGPGRGRSNNNNNNNYNNNNNQNSTGKNTQQQYNQQPQQQQQQPPSQQQGQSAAPPANSSKSDNASPNDKADGKE</sequence>
<dbReference type="SMART" id="SM01272">
    <property type="entry name" value="LsmAD"/>
    <property type="match status" value="1"/>
</dbReference>
<feature type="compositionally biased region" description="Basic and acidic residues" evidence="1">
    <location>
        <begin position="436"/>
        <end position="456"/>
    </location>
</feature>
<dbReference type="OrthoDB" id="2275718at2759"/>
<feature type="compositionally biased region" description="Basic and acidic residues" evidence="1">
    <location>
        <begin position="464"/>
        <end position="508"/>
    </location>
</feature>
<gene>
    <name evidence="3" type="ORF">FRACYDRAFT_241763</name>
</gene>
<dbReference type="InterPro" id="IPR009604">
    <property type="entry name" value="LsmAD_domain"/>
</dbReference>
<feature type="compositionally biased region" description="Low complexity" evidence="1">
    <location>
        <begin position="851"/>
        <end position="881"/>
    </location>
</feature>
<evidence type="ECO:0000256" key="1">
    <source>
        <dbReference type="SAM" id="MobiDB-lite"/>
    </source>
</evidence>
<dbReference type="Pfam" id="PF14438">
    <property type="entry name" value="SM-ATX"/>
    <property type="match status" value="1"/>
</dbReference>
<dbReference type="InterPro" id="IPR025852">
    <property type="entry name" value="SM_dom_ATX"/>
</dbReference>
<feature type="compositionally biased region" description="Low complexity" evidence="1">
    <location>
        <begin position="535"/>
        <end position="552"/>
    </location>
</feature>
<feature type="compositionally biased region" description="Polar residues" evidence="1">
    <location>
        <begin position="515"/>
        <end position="530"/>
    </location>
</feature>
<dbReference type="AlphaFoldDB" id="A0A1E7F5Z8"/>
<name>A0A1E7F5Z8_9STRA</name>
<feature type="compositionally biased region" description="Basic and acidic residues" evidence="1">
    <location>
        <begin position="418"/>
        <end position="428"/>
    </location>
</feature>
<evidence type="ECO:0000313" key="4">
    <source>
        <dbReference type="Proteomes" id="UP000095751"/>
    </source>
</evidence>
<feature type="compositionally biased region" description="Gly residues" evidence="1">
    <location>
        <begin position="785"/>
        <end position="797"/>
    </location>
</feature>
<dbReference type="PANTHER" id="PTHR12854">
    <property type="entry name" value="ATAXIN 2-RELATED"/>
    <property type="match status" value="1"/>
</dbReference>
<feature type="region of interest" description="Disordered" evidence="1">
    <location>
        <begin position="334"/>
        <end position="734"/>
    </location>
</feature>
<feature type="compositionally biased region" description="Low complexity" evidence="1">
    <location>
        <begin position="827"/>
        <end position="842"/>
    </location>
</feature>
<organism evidence="3 4">
    <name type="scientific">Fragilariopsis cylindrus CCMP1102</name>
    <dbReference type="NCBI Taxonomy" id="635003"/>
    <lineage>
        <taxon>Eukaryota</taxon>
        <taxon>Sar</taxon>
        <taxon>Stramenopiles</taxon>
        <taxon>Ochrophyta</taxon>
        <taxon>Bacillariophyta</taxon>
        <taxon>Bacillariophyceae</taxon>
        <taxon>Bacillariophycidae</taxon>
        <taxon>Bacillariales</taxon>
        <taxon>Bacillariaceae</taxon>
        <taxon>Fragilariopsis</taxon>
    </lineage>
</organism>
<evidence type="ECO:0000259" key="2">
    <source>
        <dbReference type="SMART" id="SM01272"/>
    </source>
</evidence>
<evidence type="ECO:0000313" key="3">
    <source>
        <dbReference type="EMBL" id="OEU13425.1"/>
    </source>
</evidence>
<feature type="region of interest" description="Disordered" evidence="1">
    <location>
        <begin position="117"/>
        <end position="247"/>
    </location>
</feature>
<proteinExistence type="predicted"/>
<feature type="compositionally biased region" description="Polar residues" evidence="1">
    <location>
        <begin position="344"/>
        <end position="364"/>
    </location>
</feature>
<reference evidence="3 4" key="1">
    <citation type="submission" date="2016-09" db="EMBL/GenBank/DDBJ databases">
        <title>Extensive genetic diversity and differential bi-allelic expression allows diatom success in the polar Southern Ocean.</title>
        <authorList>
            <consortium name="DOE Joint Genome Institute"/>
            <person name="Mock T."/>
            <person name="Otillar R.P."/>
            <person name="Strauss J."/>
            <person name="Dupont C."/>
            <person name="Frickenhaus S."/>
            <person name="Maumus F."/>
            <person name="Mcmullan M."/>
            <person name="Sanges R."/>
            <person name="Schmutz J."/>
            <person name="Toseland A."/>
            <person name="Valas R."/>
            <person name="Veluchamy A."/>
            <person name="Ward B.J."/>
            <person name="Allen A."/>
            <person name="Barry K."/>
            <person name="Falciatore A."/>
            <person name="Ferrante M."/>
            <person name="Fortunato A.E."/>
            <person name="Gloeckner G."/>
            <person name="Gruber A."/>
            <person name="Hipkin R."/>
            <person name="Janech M."/>
            <person name="Kroth P."/>
            <person name="Leese F."/>
            <person name="Lindquist E."/>
            <person name="Lyon B.R."/>
            <person name="Martin J."/>
            <person name="Mayer C."/>
            <person name="Parker M."/>
            <person name="Quesneville H."/>
            <person name="Raymond J."/>
            <person name="Uhlig C."/>
            <person name="Valentin K.U."/>
            <person name="Worden A.Z."/>
            <person name="Armbrust E.V."/>
            <person name="Bowler C."/>
            <person name="Green B."/>
            <person name="Moulton V."/>
            <person name="Van Oosterhout C."/>
            <person name="Grigoriev I."/>
        </authorList>
    </citation>
    <scope>NUCLEOTIDE SEQUENCE [LARGE SCALE GENOMIC DNA]</scope>
    <source>
        <strain evidence="3 4">CCMP1102</strain>
    </source>
</reference>
<dbReference type="PANTHER" id="PTHR12854:SF7">
    <property type="entry name" value="ATAXIN-2 HOMOLOG"/>
    <property type="match status" value="1"/>
</dbReference>
<dbReference type="GO" id="GO:0010494">
    <property type="term" value="C:cytoplasmic stress granule"/>
    <property type="evidence" value="ECO:0007669"/>
    <property type="project" value="TreeGrafter"/>
</dbReference>
<dbReference type="Pfam" id="PF06741">
    <property type="entry name" value="LsmAD"/>
    <property type="match status" value="1"/>
</dbReference>
<keyword evidence="4" id="KW-1185">Reference proteome</keyword>
<feature type="domain" description="LsmAD" evidence="2">
    <location>
        <begin position="262"/>
        <end position="331"/>
    </location>
</feature>
<accession>A0A1E7F5Z8</accession>
<dbReference type="GO" id="GO:0003729">
    <property type="term" value="F:mRNA binding"/>
    <property type="evidence" value="ECO:0007669"/>
    <property type="project" value="TreeGrafter"/>
</dbReference>
<dbReference type="InterPro" id="IPR045117">
    <property type="entry name" value="ATXN2-like"/>
</dbReference>
<feature type="compositionally biased region" description="Pro residues" evidence="1">
    <location>
        <begin position="763"/>
        <end position="774"/>
    </location>
</feature>
<feature type="compositionally biased region" description="Low complexity" evidence="1">
    <location>
        <begin position="117"/>
        <end position="143"/>
    </location>
</feature>
<feature type="region of interest" description="Disordered" evidence="1">
    <location>
        <begin position="755"/>
        <end position="896"/>
    </location>
</feature>
<feature type="compositionally biased region" description="Polar residues" evidence="1">
    <location>
        <begin position="160"/>
        <end position="170"/>
    </location>
</feature>
<dbReference type="GO" id="GO:0034063">
    <property type="term" value="P:stress granule assembly"/>
    <property type="evidence" value="ECO:0007669"/>
    <property type="project" value="TreeGrafter"/>
</dbReference>
<feature type="compositionally biased region" description="Low complexity" evidence="1">
    <location>
        <begin position="798"/>
        <end position="807"/>
    </location>
</feature>
<feature type="compositionally biased region" description="Polar residues" evidence="1">
    <location>
        <begin position="225"/>
        <end position="247"/>
    </location>
</feature>
<dbReference type="KEGG" id="fcy:FRACYDRAFT_241763"/>
<dbReference type="Proteomes" id="UP000095751">
    <property type="component" value="Unassembled WGS sequence"/>
</dbReference>
<dbReference type="InParanoid" id="A0A1E7F5Z8"/>
<protein>
    <submittedName>
        <fullName evidence="3">Ataxin-2_N-domain-containing protein</fullName>
    </submittedName>
</protein>